<dbReference type="AlphaFoldDB" id="C0CPS4"/>
<sequence>MTSVSQQKPRRRHPLGFSIPFLQGGLCPRLVAGYFSLSSHLQMRWQTTPAVTERRKVISVSLPCRYRSGNTGIIAYFGIYENPKGFSFCVWRKLWKSKELMYPVIRGNRTGKRLKMQESSLQSCGSRNGTV</sequence>
<organism evidence="1 2">
    <name type="scientific">Blautia hydrogenotrophica (strain DSM 10507 / JCM 14656 / S5a33)</name>
    <name type="common">Ruminococcus hydrogenotrophicus</name>
    <dbReference type="NCBI Taxonomy" id="476272"/>
    <lineage>
        <taxon>Bacteria</taxon>
        <taxon>Bacillati</taxon>
        <taxon>Bacillota</taxon>
        <taxon>Clostridia</taxon>
        <taxon>Lachnospirales</taxon>
        <taxon>Lachnospiraceae</taxon>
        <taxon>Blautia</taxon>
    </lineage>
</organism>
<name>C0CPS4_BLAHS</name>
<evidence type="ECO:0000313" key="1">
    <source>
        <dbReference type="EMBL" id="EEG48244.1"/>
    </source>
</evidence>
<accession>C0CPS4</accession>
<gene>
    <name evidence="1" type="ORF">RUMHYD_02875</name>
</gene>
<comment type="caution">
    <text evidence="1">The sequence shown here is derived from an EMBL/GenBank/DDBJ whole genome shotgun (WGS) entry which is preliminary data.</text>
</comment>
<proteinExistence type="predicted"/>
<dbReference type="EMBL" id="ACBZ01000158">
    <property type="protein sequence ID" value="EEG48244.1"/>
    <property type="molecule type" value="Genomic_DNA"/>
</dbReference>
<protein>
    <submittedName>
        <fullName evidence="1">Uncharacterized protein</fullName>
    </submittedName>
</protein>
<dbReference type="HOGENOM" id="CLU_1923520_0_0_9"/>
<keyword evidence="2" id="KW-1185">Reference proteome</keyword>
<dbReference type="Proteomes" id="UP000003100">
    <property type="component" value="Unassembled WGS sequence"/>
</dbReference>
<reference evidence="1 2" key="2">
    <citation type="submission" date="2009-02" db="EMBL/GenBank/DDBJ databases">
        <title>Draft genome sequence of Blautia hydrogenotrophica DSM 10507 (Ruminococcus hydrogenotrophicus DSM 10507).</title>
        <authorList>
            <person name="Sudarsanam P."/>
            <person name="Ley R."/>
            <person name="Guruge J."/>
            <person name="Turnbaugh P.J."/>
            <person name="Mahowald M."/>
            <person name="Liep D."/>
            <person name="Gordon J."/>
        </authorList>
    </citation>
    <scope>NUCLEOTIDE SEQUENCE [LARGE SCALE GENOMIC DNA]</scope>
    <source>
        <strain evidence="2">DSM 10507 / JCM 14656 / S5a33</strain>
    </source>
</reference>
<evidence type="ECO:0000313" key="2">
    <source>
        <dbReference type="Proteomes" id="UP000003100"/>
    </source>
</evidence>
<reference evidence="1 2" key="1">
    <citation type="submission" date="2009-01" db="EMBL/GenBank/DDBJ databases">
        <authorList>
            <person name="Fulton L."/>
            <person name="Clifton S."/>
            <person name="Fulton B."/>
            <person name="Xu J."/>
            <person name="Minx P."/>
            <person name="Pepin K.H."/>
            <person name="Johnson M."/>
            <person name="Bhonagiri V."/>
            <person name="Nash W.E."/>
            <person name="Mardis E.R."/>
            <person name="Wilson R.K."/>
        </authorList>
    </citation>
    <scope>NUCLEOTIDE SEQUENCE [LARGE SCALE GENOMIC DNA]</scope>
    <source>
        <strain evidence="2">DSM 10507 / JCM 14656 / S5a33</strain>
    </source>
</reference>